<evidence type="ECO:0000256" key="2">
    <source>
        <dbReference type="SAM" id="MobiDB-lite"/>
    </source>
</evidence>
<feature type="region of interest" description="Disordered" evidence="2">
    <location>
        <begin position="1"/>
        <end position="20"/>
    </location>
</feature>
<dbReference type="Pfam" id="PF00168">
    <property type="entry name" value="C2"/>
    <property type="match status" value="1"/>
</dbReference>
<dbReference type="CDD" id="cd00030">
    <property type="entry name" value="C2"/>
    <property type="match status" value="1"/>
</dbReference>
<comment type="caution">
    <text evidence="4">The sequence shown here is derived from an EMBL/GenBank/DDBJ whole genome shotgun (WGS) entry which is preliminary data.</text>
</comment>
<sequence>MHPEAPPGTFLAGQEKTGAAAEPARLRNLPQACSGAEIHQVLAIKKASSPDPTSVPMAGEPCVPLTLHRSRLKAEEKTLDFEFEVISAQFNRQGRYALRLTVENPLLRGSGAGVQLRNNSGEVIQSSTGTTDTIEQSDLNQIYSFQKKKFTFTLPRGFCKNDKNHDVRLRVEALRFPGRAERMTKRSRLVGEAFFAIYPRTNQPRMKVSAGRDEDWYHYSAVMALLRVGSEQPAMHCGRLAFTASLHEHRPPTTLASPPPLPPSTQGGDRHAAAPASSPTPDIPVPSRSLRTPESAYHSLPTKDHARSSEKLRADRTPSSSPELRGDSADEHPSSSSSSSLPALAAPSRSSFHLSEPRYSPDPTSSPAQVSESPTGTEEPRHAPGASGGHVARVGKEAVAVTLHGASNLLATRDGRVPRPYVVVGIVTKTSGGDERKAEARATHASSVPTHAPTWEEELTVEMDAEDAGRAALTLTVADKATKEALGTFQLPVRHLQPFQPHCCKLVLPRAWDPTGTVLNVTVIRKGTFIPRCGGLSYVALEVLLRGLSAPLAAPPGALVAVARVVTNVQEYKHRVEKHPGTCPGISPTTVTFPDPPASAFSIARASNHGYPQMSRPAGTPEQPTWDTSFLFHGRDVATIFSEDTALAIEYYPYKAIWDAPGTLIPTGYSVLPLTSRVFRELAARSGGMRVDGLAVRGAHLKTTTGTIPTVGLCLRLLRSELHRDDVSLPAADAVASILPGKQPFPHRMGVPSEQRRSQVIGDHQEPVSVGEAGGAGDSGGTGGDSSVLEVGPGYHGDRNQAAVGSTLPEVGSYHLALRRMAGDLLSLRRHVASLEVENGHLRRSLTSQEELGHTLLHDADLDVMTREELLDRLATLKRKLVAGTAEMRRLKDRVQQLQNELIRKNDREKDLVLLQRAHRQQQATLRRCQEKVAKTKGLEETVRQQQKVIEAMERMLQKKLARVGRSAEKPAGEALSEEAHAVLLAENRRLREELARPPNPSPPIAPHPPALLNLPAIPTATPPRRPLAPLP</sequence>
<dbReference type="EMBL" id="BAAFJT010000010">
    <property type="protein sequence ID" value="GAB0193965.1"/>
    <property type="molecule type" value="Genomic_DNA"/>
</dbReference>
<organism evidence="4 5">
    <name type="scientific">Grus japonensis</name>
    <name type="common">Japanese crane</name>
    <name type="synonym">Red-crowned crane</name>
    <dbReference type="NCBI Taxonomy" id="30415"/>
    <lineage>
        <taxon>Eukaryota</taxon>
        <taxon>Metazoa</taxon>
        <taxon>Chordata</taxon>
        <taxon>Craniata</taxon>
        <taxon>Vertebrata</taxon>
        <taxon>Euteleostomi</taxon>
        <taxon>Archelosauria</taxon>
        <taxon>Archosauria</taxon>
        <taxon>Dinosauria</taxon>
        <taxon>Saurischia</taxon>
        <taxon>Theropoda</taxon>
        <taxon>Coelurosauria</taxon>
        <taxon>Aves</taxon>
        <taxon>Neognathae</taxon>
        <taxon>Neoaves</taxon>
        <taxon>Gruiformes</taxon>
        <taxon>Gruidae</taxon>
        <taxon>Grus</taxon>
    </lineage>
</organism>
<feature type="compositionally biased region" description="Pro residues" evidence="2">
    <location>
        <begin position="1021"/>
        <end position="1032"/>
    </location>
</feature>
<feature type="compositionally biased region" description="Low complexity" evidence="2">
    <location>
        <begin position="1011"/>
        <end position="1020"/>
    </location>
</feature>
<dbReference type="SMART" id="SM00239">
    <property type="entry name" value="C2"/>
    <property type="match status" value="1"/>
</dbReference>
<gene>
    <name evidence="4" type="ORF">GRJ2_001861800</name>
</gene>
<evidence type="ECO:0000259" key="3">
    <source>
        <dbReference type="PROSITE" id="PS50004"/>
    </source>
</evidence>
<dbReference type="PANTHER" id="PTHR21623:SF2">
    <property type="entry name" value="COILED-COIL DOMAIN-CONTAINING PROTEIN 33"/>
    <property type="match status" value="1"/>
</dbReference>
<evidence type="ECO:0000313" key="5">
    <source>
        <dbReference type="Proteomes" id="UP001623348"/>
    </source>
</evidence>
<feature type="compositionally biased region" description="Basic and acidic residues" evidence="2">
    <location>
        <begin position="301"/>
        <end position="316"/>
    </location>
</feature>
<keyword evidence="5" id="KW-1185">Reference proteome</keyword>
<dbReference type="Gene3D" id="2.60.40.150">
    <property type="entry name" value="C2 domain"/>
    <property type="match status" value="1"/>
</dbReference>
<proteinExistence type="predicted"/>
<feature type="compositionally biased region" description="Basic and acidic residues" evidence="2">
    <location>
        <begin position="324"/>
        <end position="333"/>
    </location>
</feature>
<feature type="region of interest" description="Disordered" evidence="2">
    <location>
        <begin position="994"/>
        <end position="1032"/>
    </location>
</feature>
<feature type="coiled-coil region" evidence="1">
    <location>
        <begin position="936"/>
        <end position="963"/>
    </location>
</feature>
<feature type="compositionally biased region" description="Polar residues" evidence="2">
    <location>
        <begin position="362"/>
        <end position="376"/>
    </location>
</feature>
<feature type="region of interest" description="Disordered" evidence="2">
    <location>
        <begin position="249"/>
        <end position="390"/>
    </location>
</feature>
<dbReference type="InterPro" id="IPR000008">
    <property type="entry name" value="C2_dom"/>
</dbReference>
<dbReference type="SUPFAM" id="SSF49562">
    <property type="entry name" value="C2 domain (Calcium/lipid-binding domain, CaLB)"/>
    <property type="match status" value="1"/>
</dbReference>
<dbReference type="PANTHER" id="PTHR21623">
    <property type="entry name" value="SPERIOLIN-BINDING FACTOR"/>
    <property type="match status" value="1"/>
</dbReference>
<dbReference type="InterPro" id="IPR035892">
    <property type="entry name" value="C2_domain_sf"/>
</dbReference>
<feature type="compositionally biased region" description="Pro residues" evidence="2">
    <location>
        <begin position="998"/>
        <end position="1010"/>
    </location>
</feature>
<dbReference type="AlphaFoldDB" id="A0ABC9XA12"/>
<feature type="region of interest" description="Disordered" evidence="2">
    <location>
        <begin position="767"/>
        <end position="802"/>
    </location>
</feature>
<evidence type="ECO:0000313" key="4">
    <source>
        <dbReference type="EMBL" id="GAB0193965.1"/>
    </source>
</evidence>
<feature type="coiled-coil region" evidence="1">
    <location>
        <begin position="867"/>
        <end position="908"/>
    </location>
</feature>
<dbReference type="Proteomes" id="UP001623348">
    <property type="component" value="Unassembled WGS sequence"/>
</dbReference>
<feature type="compositionally biased region" description="Low complexity" evidence="2">
    <location>
        <begin position="334"/>
        <end position="351"/>
    </location>
</feature>
<dbReference type="InterPro" id="IPR039889">
    <property type="entry name" value="CCD33"/>
</dbReference>
<evidence type="ECO:0000256" key="1">
    <source>
        <dbReference type="SAM" id="Coils"/>
    </source>
</evidence>
<dbReference type="PROSITE" id="PS50004">
    <property type="entry name" value="C2"/>
    <property type="match status" value="1"/>
</dbReference>
<feature type="compositionally biased region" description="Gly residues" evidence="2">
    <location>
        <begin position="772"/>
        <end position="784"/>
    </location>
</feature>
<feature type="domain" description="C2" evidence="3">
    <location>
        <begin position="376"/>
        <end position="506"/>
    </location>
</feature>
<accession>A0ABC9XA12</accession>
<keyword evidence="1" id="KW-0175">Coiled coil</keyword>
<protein>
    <submittedName>
        <fullName evidence="4">Coiled-coil domain-containing protein 33</fullName>
    </submittedName>
</protein>
<reference evidence="4 5" key="1">
    <citation type="submission" date="2024-06" db="EMBL/GenBank/DDBJ databases">
        <title>The draft genome of Grus japonensis, version 3.</title>
        <authorList>
            <person name="Nabeshima K."/>
            <person name="Suzuki S."/>
            <person name="Onuma M."/>
        </authorList>
    </citation>
    <scope>NUCLEOTIDE SEQUENCE [LARGE SCALE GENOMIC DNA]</scope>
    <source>
        <strain evidence="4 5">451A</strain>
    </source>
</reference>
<name>A0ABC9XA12_GRUJA</name>